<protein>
    <submittedName>
        <fullName evidence="1">Sporulation protein YtxC</fullName>
    </submittedName>
</protein>
<sequence>MELIVKGFDDAVWLKEYFAKRGRSIYFSETIFQNQKQYTMTISEVDTGTIEIQEAIVHFIMIKKRNDWVKDILSDMYYFKEAEEQDNITEIVDGMFKGERKELTSLVGEVDETRMIHDAVSSFIRQGDSISFDSFITFRLKDYFQCLTSYIEMAIDEYKMEQDYQVFIQMLRDYVKNRKPRKNIVRIYFEEYGEFFHEDFEKMTKKDMEELIDRRLLTNHPVYIDSVTIAPLLSLAPASIYLYTDNPDVALIRTIQNIFEERITLLRKEDFWNQKCGYTRDAVNDF</sequence>
<dbReference type="Pfam" id="PF08812">
    <property type="entry name" value="YtxC"/>
    <property type="match status" value="1"/>
</dbReference>
<proteinExistence type="predicted"/>
<dbReference type="EMBL" id="JARMAB010000026">
    <property type="protein sequence ID" value="MED1204871.1"/>
    <property type="molecule type" value="Genomic_DNA"/>
</dbReference>
<keyword evidence="2" id="KW-1185">Reference proteome</keyword>
<comment type="caution">
    <text evidence="1">The sequence shown here is derived from an EMBL/GenBank/DDBJ whole genome shotgun (WGS) entry which is preliminary data.</text>
</comment>
<organism evidence="1 2">
    <name type="scientific">Heyndrickxia acidicola</name>
    <dbReference type="NCBI Taxonomy" id="209389"/>
    <lineage>
        <taxon>Bacteria</taxon>
        <taxon>Bacillati</taxon>
        <taxon>Bacillota</taxon>
        <taxon>Bacilli</taxon>
        <taxon>Bacillales</taxon>
        <taxon>Bacillaceae</taxon>
        <taxon>Heyndrickxia</taxon>
    </lineage>
</organism>
<gene>
    <name evidence="1" type="primary">ytxC</name>
    <name evidence="1" type="ORF">P4T90_17645</name>
</gene>
<dbReference type="RefSeq" id="WP_066261652.1">
    <property type="nucleotide sequence ID" value="NZ_JARMAB010000026.1"/>
</dbReference>
<dbReference type="NCBIfam" id="TIGR02834">
    <property type="entry name" value="spo_ytxC"/>
    <property type="match status" value="1"/>
</dbReference>
<dbReference type="Proteomes" id="UP001341444">
    <property type="component" value="Unassembled WGS sequence"/>
</dbReference>
<name>A0ABU6MJM6_9BACI</name>
<evidence type="ECO:0000313" key="1">
    <source>
        <dbReference type="EMBL" id="MED1204871.1"/>
    </source>
</evidence>
<accession>A0ABU6MJM6</accession>
<dbReference type="InterPro" id="IPR014199">
    <property type="entry name" value="Spore_YtxC"/>
</dbReference>
<reference evidence="1 2" key="1">
    <citation type="submission" date="2023-03" db="EMBL/GenBank/DDBJ databases">
        <title>Bacillus Genome Sequencing.</title>
        <authorList>
            <person name="Dunlap C."/>
        </authorList>
    </citation>
    <scope>NUCLEOTIDE SEQUENCE [LARGE SCALE GENOMIC DNA]</scope>
    <source>
        <strain evidence="1 2">B-23453</strain>
    </source>
</reference>
<evidence type="ECO:0000313" key="2">
    <source>
        <dbReference type="Proteomes" id="UP001341444"/>
    </source>
</evidence>